<feature type="transmembrane region" description="Helical" evidence="5">
    <location>
        <begin position="34"/>
        <end position="53"/>
    </location>
</feature>
<name>A0A975SMV3_9RHOO</name>
<dbReference type="KEGG" id="aiq:Azoinq_13380"/>
<sequence>MNQWRVLLCWGLPAGVSMVVGGVCYFAHDWPGVVLLLIALGMPLLASWGWWAANREEVLSLPSPGPEPGGGAESGPGVVGLDDLCRQVLPVWGDHLGTVRRQAEDAIATLSSQFSTLAQRLNAAVEASRREVEGDETHGLGVVLDESEGRLQTVTQFLRSSLDNKQALLEEMGQLSSLTEQLRAMAEDVGKIASQTNLLALNAAIEAARAGEAGRGFSVVADEVRKLSNESGQTGSRIRETVGVVNSTIASALAAAEQYAKEEQQVISTAEGEVAGVLEGFRRSMESLGEASAHLQEESAGIGSEIAGVLVSLQFQDRIDQILSHVSRDMDKLKDLLSHPDTDEGQVPDARSWLGALEDTYTTAEQHAVHHGNAPGGSNPEPAGITFF</sequence>
<dbReference type="PANTHER" id="PTHR32089:SF112">
    <property type="entry name" value="LYSOZYME-LIKE PROTEIN-RELATED"/>
    <property type="match status" value="1"/>
</dbReference>
<dbReference type="PANTHER" id="PTHR32089">
    <property type="entry name" value="METHYL-ACCEPTING CHEMOTAXIS PROTEIN MCPB"/>
    <property type="match status" value="1"/>
</dbReference>
<protein>
    <recommendedName>
        <fullName evidence="6">Methyl-accepting transducer domain-containing protein</fullName>
    </recommendedName>
</protein>
<evidence type="ECO:0000256" key="5">
    <source>
        <dbReference type="SAM" id="Phobius"/>
    </source>
</evidence>
<reference evidence="7" key="1">
    <citation type="submission" date="2020-11" db="EMBL/GenBank/DDBJ databases">
        <title>Azospira inquinata sp. nov.</title>
        <authorList>
            <person name="Moe W.M."/>
            <person name="Mikes M.C."/>
        </authorList>
    </citation>
    <scope>NUCLEOTIDE SEQUENCE</scope>
    <source>
        <strain evidence="7">Azo-3</strain>
    </source>
</reference>
<evidence type="ECO:0000313" key="7">
    <source>
        <dbReference type="EMBL" id="QWT48800.1"/>
    </source>
</evidence>
<keyword evidence="5" id="KW-0472">Membrane</keyword>
<dbReference type="Gene3D" id="1.10.287.950">
    <property type="entry name" value="Methyl-accepting chemotaxis protein"/>
    <property type="match status" value="1"/>
</dbReference>
<dbReference type="InterPro" id="IPR004090">
    <property type="entry name" value="Chemotax_Me-accpt_rcpt"/>
</dbReference>
<dbReference type="GO" id="GO:0006935">
    <property type="term" value="P:chemotaxis"/>
    <property type="evidence" value="ECO:0007669"/>
    <property type="project" value="InterPro"/>
</dbReference>
<feature type="domain" description="Methyl-accepting transducer" evidence="6">
    <location>
        <begin position="104"/>
        <end position="271"/>
    </location>
</feature>
<accession>A0A975SMV3</accession>
<dbReference type="GO" id="GO:0007165">
    <property type="term" value="P:signal transduction"/>
    <property type="evidence" value="ECO:0007669"/>
    <property type="project" value="UniProtKB-KW"/>
</dbReference>
<gene>
    <name evidence="7" type="ORF">Azoinq_13380</name>
</gene>
<keyword evidence="1 3" id="KW-0807">Transducer</keyword>
<dbReference type="PRINTS" id="PR00260">
    <property type="entry name" value="CHEMTRNSDUCR"/>
</dbReference>
<feature type="region of interest" description="Disordered" evidence="4">
    <location>
        <begin position="367"/>
        <end position="388"/>
    </location>
</feature>
<dbReference type="EMBL" id="CP064782">
    <property type="protein sequence ID" value="QWT48800.1"/>
    <property type="molecule type" value="Genomic_DNA"/>
</dbReference>
<dbReference type="SUPFAM" id="SSF58104">
    <property type="entry name" value="Methyl-accepting chemotaxis protein (MCP) signaling domain"/>
    <property type="match status" value="1"/>
</dbReference>
<keyword evidence="5" id="KW-0812">Transmembrane</keyword>
<dbReference type="Proteomes" id="UP000683428">
    <property type="component" value="Chromosome"/>
</dbReference>
<keyword evidence="5" id="KW-1133">Transmembrane helix</keyword>
<organism evidence="7 8">
    <name type="scientific">Azospira inquinata</name>
    <dbReference type="NCBI Taxonomy" id="2785627"/>
    <lineage>
        <taxon>Bacteria</taxon>
        <taxon>Pseudomonadati</taxon>
        <taxon>Pseudomonadota</taxon>
        <taxon>Betaproteobacteria</taxon>
        <taxon>Rhodocyclales</taxon>
        <taxon>Rhodocyclaceae</taxon>
        <taxon>Azospira</taxon>
    </lineage>
</organism>
<dbReference type="GO" id="GO:0016020">
    <property type="term" value="C:membrane"/>
    <property type="evidence" value="ECO:0007669"/>
    <property type="project" value="InterPro"/>
</dbReference>
<dbReference type="Pfam" id="PF00015">
    <property type="entry name" value="MCPsignal"/>
    <property type="match status" value="1"/>
</dbReference>
<dbReference type="AlphaFoldDB" id="A0A975SMV3"/>
<evidence type="ECO:0000256" key="4">
    <source>
        <dbReference type="SAM" id="MobiDB-lite"/>
    </source>
</evidence>
<dbReference type="PROSITE" id="PS50111">
    <property type="entry name" value="CHEMOTAXIS_TRANSDUC_2"/>
    <property type="match status" value="1"/>
</dbReference>
<proteinExistence type="inferred from homology"/>
<evidence type="ECO:0000313" key="8">
    <source>
        <dbReference type="Proteomes" id="UP000683428"/>
    </source>
</evidence>
<evidence type="ECO:0000256" key="2">
    <source>
        <dbReference type="ARBA" id="ARBA00029447"/>
    </source>
</evidence>
<keyword evidence="8" id="KW-1185">Reference proteome</keyword>
<dbReference type="GO" id="GO:0004888">
    <property type="term" value="F:transmembrane signaling receptor activity"/>
    <property type="evidence" value="ECO:0007669"/>
    <property type="project" value="InterPro"/>
</dbReference>
<dbReference type="SMART" id="SM00283">
    <property type="entry name" value="MA"/>
    <property type="match status" value="1"/>
</dbReference>
<feature type="transmembrane region" description="Helical" evidence="5">
    <location>
        <begin position="7"/>
        <end position="28"/>
    </location>
</feature>
<dbReference type="InterPro" id="IPR004089">
    <property type="entry name" value="MCPsignal_dom"/>
</dbReference>
<evidence type="ECO:0000256" key="1">
    <source>
        <dbReference type="ARBA" id="ARBA00023224"/>
    </source>
</evidence>
<comment type="similarity">
    <text evidence="2">Belongs to the methyl-accepting chemotaxis (MCP) protein family.</text>
</comment>
<evidence type="ECO:0000259" key="6">
    <source>
        <dbReference type="PROSITE" id="PS50111"/>
    </source>
</evidence>
<evidence type="ECO:0000256" key="3">
    <source>
        <dbReference type="PROSITE-ProRule" id="PRU00284"/>
    </source>
</evidence>